<comment type="caution">
    <text evidence="2">The sequence shown here is derived from an EMBL/GenBank/DDBJ whole genome shotgun (WGS) entry which is preliminary data.</text>
</comment>
<dbReference type="Proteomes" id="UP001279734">
    <property type="component" value="Unassembled WGS sequence"/>
</dbReference>
<sequence>MGGDDHVLADFAGAILGAALPGASSSLVCLMLLWWDLDGVQLAYVGIYAGLMVCSSGCLLVVATYV</sequence>
<feature type="transmembrane region" description="Helical" evidence="1">
    <location>
        <begin position="12"/>
        <end position="35"/>
    </location>
</feature>
<evidence type="ECO:0000313" key="3">
    <source>
        <dbReference type="Proteomes" id="UP001279734"/>
    </source>
</evidence>
<keyword evidence="1" id="KW-1133">Transmembrane helix</keyword>
<keyword evidence="1" id="KW-0812">Transmembrane</keyword>
<dbReference type="EMBL" id="BSYO01000023">
    <property type="protein sequence ID" value="GMH21349.1"/>
    <property type="molecule type" value="Genomic_DNA"/>
</dbReference>
<keyword evidence="3" id="KW-1185">Reference proteome</keyword>
<protein>
    <submittedName>
        <fullName evidence="2">Uncharacterized protein</fullName>
    </submittedName>
</protein>
<dbReference type="AlphaFoldDB" id="A0AAD3T2F5"/>
<name>A0AAD3T2F5_NEPGR</name>
<keyword evidence="1" id="KW-0472">Membrane</keyword>
<evidence type="ECO:0000256" key="1">
    <source>
        <dbReference type="SAM" id="Phobius"/>
    </source>
</evidence>
<accession>A0AAD3T2F5</accession>
<gene>
    <name evidence="2" type="ORF">Nepgr_023191</name>
</gene>
<reference evidence="2" key="1">
    <citation type="submission" date="2023-05" db="EMBL/GenBank/DDBJ databases">
        <title>Nepenthes gracilis genome sequencing.</title>
        <authorList>
            <person name="Fukushima K."/>
        </authorList>
    </citation>
    <scope>NUCLEOTIDE SEQUENCE</scope>
    <source>
        <strain evidence="2">SING2019-196</strain>
    </source>
</reference>
<organism evidence="2 3">
    <name type="scientific">Nepenthes gracilis</name>
    <name type="common">Slender pitcher plant</name>
    <dbReference type="NCBI Taxonomy" id="150966"/>
    <lineage>
        <taxon>Eukaryota</taxon>
        <taxon>Viridiplantae</taxon>
        <taxon>Streptophyta</taxon>
        <taxon>Embryophyta</taxon>
        <taxon>Tracheophyta</taxon>
        <taxon>Spermatophyta</taxon>
        <taxon>Magnoliopsida</taxon>
        <taxon>eudicotyledons</taxon>
        <taxon>Gunneridae</taxon>
        <taxon>Pentapetalae</taxon>
        <taxon>Caryophyllales</taxon>
        <taxon>Nepenthaceae</taxon>
        <taxon>Nepenthes</taxon>
    </lineage>
</organism>
<feature type="transmembrane region" description="Helical" evidence="1">
    <location>
        <begin position="42"/>
        <end position="65"/>
    </location>
</feature>
<proteinExistence type="predicted"/>
<evidence type="ECO:0000313" key="2">
    <source>
        <dbReference type="EMBL" id="GMH21349.1"/>
    </source>
</evidence>